<feature type="binding site" evidence="16">
    <location>
        <position position="75"/>
    </location>
    <ligand>
        <name>Zn(2+)</name>
        <dbReference type="ChEBI" id="CHEBI:29105"/>
        <note>catalytic</note>
    </ligand>
</feature>
<comment type="similarity">
    <text evidence="5 13">In the C-terminal section; belongs to the HTP reductase family.</text>
</comment>
<evidence type="ECO:0000313" key="18">
    <source>
        <dbReference type="EMBL" id="RII00656.1"/>
    </source>
</evidence>
<dbReference type="GO" id="GO:0008703">
    <property type="term" value="F:5-amino-6-(5-phosphoribosylamino)uracil reductase activity"/>
    <property type="evidence" value="ECO:0007669"/>
    <property type="project" value="UniProtKB-EC"/>
</dbReference>
<dbReference type="InterPro" id="IPR050765">
    <property type="entry name" value="Riboflavin_Biosynth_HTPR"/>
</dbReference>
<feature type="binding site" evidence="15">
    <location>
        <position position="196"/>
    </location>
    <ligand>
        <name>NADP(+)</name>
        <dbReference type="ChEBI" id="CHEBI:58349"/>
    </ligand>
</feature>
<feature type="binding site" evidence="15">
    <location>
        <position position="220"/>
    </location>
    <ligand>
        <name>NADP(+)</name>
        <dbReference type="ChEBI" id="CHEBI:58349"/>
    </ligand>
</feature>
<dbReference type="EC" id="3.5.4.26" evidence="13"/>
<dbReference type="UniPathway" id="UPA00275">
    <property type="reaction ID" value="UER00401"/>
</dbReference>
<gene>
    <name evidence="18" type="primary">ribD</name>
    <name evidence="18" type="ORF">B9J77_01130</name>
</gene>
<dbReference type="EC" id="1.1.1.193" evidence="13"/>
<organism evidence="18 19">
    <name type="scientific">candidate division NPL-UPA2 bacterium Unc8</name>
    <dbReference type="NCBI Taxonomy" id="1980939"/>
    <lineage>
        <taxon>Bacteria</taxon>
    </lineage>
</organism>
<comment type="pathway">
    <text evidence="2 13">Cofactor biosynthesis; riboflavin biosynthesis; 5-amino-6-(D-ribitylamino)uracil from GTP: step 2/4.</text>
</comment>
<evidence type="ECO:0000259" key="17">
    <source>
        <dbReference type="PROSITE" id="PS51747"/>
    </source>
</evidence>
<evidence type="ECO:0000256" key="2">
    <source>
        <dbReference type="ARBA" id="ARBA00004882"/>
    </source>
</evidence>
<dbReference type="SUPFAM" id="SSF53927">
    <property type="entry name" value="Cytidine deaminase-like"/>
    <property type="match status" value="1"/>
</dbReference>
<comment type="function">
    <text evidence="1 13">Converts 2,5-diamino-6-(ribosylamino)-4(3h)-pyrimidinone 5'-phosphate into 5-amino-6-(ribosylamino)-2,4(1h,3h)-pyrimidinedione 5'-phosphate.</text>
</comment>
<evidence type="ECO:0000256" key="8">
    <source>
        <dbReference type="ARBA" id="ARBA00022801"/>
    </source>
</evidence>
<comment type="pathway">
    <text evidence="3 13">Cofactor biosynthesis; riboflavin biosynthesis; 5-amino-6-(D-ribitylamino)uracil from GTP: step 3/4.</text>
</comment>
<dbReference type="PANTHER" id="PTHR38011:SF7">
    <property type="entry name" value="2,5-DIAMINO-6-RIBOSYLAMINO-4(3H)-PYRIMIDINONE 5'-PHOSPHATE REDUCTASE"/>
    <property type="match status" value="1"/>
</dbReference>
<evidence type="ECO:0000256" key="15">
    <source>
        <dbReference type="PIRSR" id="PIRSR006769-2"/>
    </source>
</evidence>
<evidence type="ECO:0000256" key="11">
    <source>
        <dbReference type="ARBA" id="ARBA00023002"/>
    </source>
</evidence>
<feature type="binding site" evidence="15">
    <location>
        <begin position="292"/>
        <end position="298"/>
    </location>
    <ligand>
        <name>NADP(+)</name>
        <dbReference type="ChEBI" id="CHEBI:58349"/>
    </ligand>
</feature>
<keyword evidence="8 13" id="KW-0378">Hydrolase</keyword>
<dbReference type="PROSITE" id="PS51747">
    <property type="entry name" value="CYT_DCMP_DEAMINASES_2"/>
    <property type="match status" value="1"/>
</dbReference>
<evidence type="ECO:0000256" key="12">
    <source>
        <dbReference type="ARBA" id="ARBA00023268"/>
    </source>
</evidence>
<dbReference type="GO" id="GO:0008835">
    <property type="term" value="F:diaminohydroxyphosphoribosylaminopyrimidine deaminase activity"/>
    <property type="evidence" value="ECO:0007669"/>
    <property type="project" value="UniProtKB-EC"/>
</dbReference>
<dbReference type="Pfam" id="PF01872">
    <property type="entry name" value="RibD_C"/>
    <property type="match status" value="1"/>
</dbReference>
<dbReference type="InterPro" id="IPR024072">
    <property type="entry name" value="DHFR-like_dom_sf"/>
</dbReference>
<keyword evidence="9 13" id="KW-0862">Zinc</keyword>
<feature type="binding site" evidence="15">
    <location>
        <position position="200"/>
    </location>
    <ligand>
        <name>NADP(+)</name>
        <dbReference type="ChEBI" id="CHEBI:58349"/>
    </ligand>
</feature>
<dbReference type="NCBIfam" id="TIGR00227">
    <property type="entry name" value="ribD_Cterm"/>
    <property type="match status" value="1"/>
</dbReference>
<evidence type="ECO:0000256" key="16">
    <source>
        <dbReference type="PIRSR" id="PIRSR006769-3"/>
    </source>
</evidence>
<dbReference type="EMBL" id="NDHY01000002">
    <property type="protein sequence ID" value="RII00656.1"/>
    <property type="molecule type" value="Genomic_DNA"/>
</dbReference>
<dbReference type="PIRSF" id="PIRSF006769">
    <property type="entry name" value="RibD"/>
    <property type="match status" value="1"/>
</dbReference>
<sequence length="363" mass="39303">MNDERYMKAALRLAVKGRGYVSPNPMVGAVIVYDGQIVGKGYHKKAGLPHAEINALKESGEAAKGATLYVNLEPCNHQGKTPPCTDKIIEAGISKVVVAMEDPNPLNSGEGFRRLKSAGINVKTSILENEARQLNEAFIKFIKTGEPFITAKIAMSLDGKIATRTGESKWITGIKARKYVQKLRSEVDAILVGINTIIKDDPGLKAGNRKEKPIRIILDSQARIPLKARVLTGRPKTMIAITKYATISKINELKKTGAEVLITGEKGGKIDLKELMKKLGKLGVTSLLLEGGGEVLSSALSARVVDKALFFIAPKIIGGRDAPTTVGGEGIKSISEAVSLKRIKVRRFEEDVLIEGYCVYRVD</sequence>
<dbReference type="InterPro" id="IPR011549">
    <property type="entry name" value="RibD_C"/>
</dbReference>
<feature type="active site" description="Proton donor" evidence="14">
    <location>
        <position position="52"/>
    </location>
</feature>
<evidence type="ECO:0000256" key="4">
    <source>
        <dbReference type="ARBA" id="ARBA00005259"/>
    </source>
</evidence>
<feature type="binding site" evidence="15">
    <location>
        <position position="184"/>
    </location>
    <ligand>
        <name>substrate</name>
    </ligand>
</feature>
<evidence type="ECO:0000256" key="1">
    <source>
        <dbReference type="ARBA" id="ARBA00002151"/>
    </source>
</evidence>
<evidence type="ECO:0000256" key="5">
    <source>
        <dbReference type="ARBA" id="ARBA00007417"/>
    </source>
</evidence>
<protein>
    <recommendedName>
        <fullName evidence="13">Riboflavin biosynthesis protein RibD</fullName>
    </recommendedName>
    <domain>
        <recommendedName>
            <fullName evidence="13">Diaminohydroxyphosphoribosylaminopyrimidine deaminase</fullName>
            <shortName evidence="13">DRAP deaminase</shortName>
            <ecNumber evidence="13">3.5.4.26</ecNumber>
        </recommendedName>
        <alternativeName>
            <fullName evidence="13">Riboflavin-specific deaminase</fullName>
        </alternativeName>
    </domain>
    <domain>
        <recommendedName>
            <fullName evidence="13">5-amino-6-(5-phosphoribosylamino)uracil reductase</fullName>
            <ecNumber evidence="13">1.1.1.193</ecNumber>
        </recommendedName>
        <alternativeName>
            <fullName evidence="13">HTP reductase</fullName>
        </alternativeName>
    </domain>
</protein>
<name>A0A399FYX6_UNCN2</name>
<evidence type="ECO:0000256" key="3">
    <source>
        <dbReference type="ARBA" id="ARBA00004910"/>
    </source>
</evidence>
<dbReference type="Gene3D" id="3.40.430.10">
    <property type="entry name" value="Dihydrofolate Reductase, subunit A"/>
    <property type="match status" value="1"/>
</dbReference>
<evidence type="ECO:0000256" key="6">
    <source>
        <dbReference type="ARBA" id="ARBA00022619"/>
    </source>
</evidence>
<reference evidence="18 19" key="1">
    <citation type="submission" date="2018-08" db="EMBL/GenBank/DDBJ databases">
        <title>Draft genome of candidate division NPL-UPA2 bacterium Unc8 that adapted to ultra-basic serpentinizing groundwater.</title>
        <authorList>
            <person name="Ishii S."/>
            <person name="Suzuki S."/>
            <person name="Nealson K.H."/>
        </authorList>
    </citation>
    <scope>NUCLEOTIDE SEQUENCE [LARGE SCALE GENOMIC DNA]</scope>
    <source>
        <strain evidence="18">Unc8</strain>
    </source>
</reference>
<dbReference type="GO" id="GO:0050661">
    <property type="term" value="F:NADP binding"/>
    <property type="evidence" value="ECO:0007669"/>
    <property type="project" value="InterPro"/>
</dbReference>
<dbReference type="Proteomes" id="UP000266287">
    <property type="component" value="Unassembled WGS sequence"/>
</dbReference>
<feature type="binding site" evidence="15">
    <location>
        <position position="154"/>
    </location>
    <ligand>
        <name>NADP(+)</name>
        <dbReference type="ChEBI" id="CHEBI:58349"/>
    </ligand>
</feature>
<dbReference type="InterPro" id="IPR016192">
    <property type="entry name" value="APOBEC/CMP_deaminase_Zn-bd"/>
</dbReference>
<keyword evidence="11 13" id="KW-0560">Oxidoreductase</keyword>
<keyword evidence="7 13" id="KW-0479">Metal-binding</keyword>
<comment type="caution">
    <text evidence="18">The sequence shown here is derived from an EMBL/GenBank/DDBJ whole genome shotgun (WGS) entry which is preliminary data.</text>
</comment>
<keyword evidence="10 13" id="KW-0521">NADP</keyword>
<evidence type="ECO:0000256" key="9">
    <source>
        <dbReference type="ARBA" id="ARBA00022833"/>
    </source>
</evidence>
<evidence type="ECO:0000313" key="19">
    <source>
        <dbReference type="Proteomes" id="UP000266287"/>
    </source>
</evidence>
<feature type="binding site" evidence="15">
    <location>
        <position position="168"/>
    </location>
    <ligand>
        <name>substrate</name>
    </ligand>
</feature>
<dbReference type="NCBIfam" id="TIGR00326">
    <property type="entry name" value="eubact_ribD"/>
    <property type="match status" value="1"/>
</dbReference>
<dbReference type="FunFam" id="3.40.140.10:FF:000025">
    <property type="entry name" value="Riboflavin biosynthesis protein RibD"/>
    <property type="match status" value="1"/>
</dbReference>
<dbReference type="GO" id="GO:0009231">
    <property type="term" value="P:riboflavin biosynthetic process"/>
    <property type="evidence" value="ECO:0007669"/>
    <property type="project" value="UniProtKB-UniPathway"/>
</dbReference>
<evidence type="ECO:0000256" key="10">
    <source>
        <dbReference type="ARBA" id="ARBA00022857"/>
    </source>
</evidence>
<accession>A0A399FYX6</accession>
<comment type="cofactor">
    <cofactor evidence="13 16">
        <name>Zn(2+)</name>
        <dbReference type="ChEBI" id="CHEBI:29105"/>
    </cofactor>
    <text evidence="13 16">Binds 1 zinc ion.</text>
</comment>
<feature type="binding site" evidence="16">
    <location>
        <position position="84"/>
    </location>
    <ligand>
        <name>Zn(2+)</name>
        <dbReference type="ChEBI" id="CHEBI:29105"/>
        <note>catalytic</note>
    </ligand>
</feature>
<dbReference type="InterPro" id="IPR004794">
    <property type="entry name" value="Eubact_RibD"/>
</dbReference>
<comment type="catalytic activity">
    <reaction evidence="13">
        <text>2,5-diamino-6-hydroxy-4-(5-phosphoribosylamino)-pyrimidine + H2O + H(+) = 5-amino-6-(5-phospho-D-ribosylamino)uracil + NH4(+)</text>
        <dbReference type="Rhea" id="RHEA:21868"/>
        <dbReference type="ChEBI" id="CHEBI:15377"/>
        <dbReference type="ChEBI" id="CHEBI:15378"/>
        <dbReference type="ChEBI" id="CHEBI:28938"/>
        <dbReference type="ChEBI" id="CHEBI:58453"/>
        <dbReference type="ChEBI" id="CHEBI:58614"/>
        <dbReference type="EC" id="3.5.4.26"/>
    </reaction>
</comment>
<comment type="catalytic activity">
    <reaction evidence="13">
        <text>5-amino-6-(5-phospho-D-ribitylamino)uracil + NADP(+) = 5-amino-6-(5-phospho-D-ribosylamino)uracil + NADPH + H(+)</text>
        <dbReference type="Rhea" id="RHEA:17845"/>
        <dbReference type="ChEBI" id="CHEBI:15378"/>
        <dbReference type="ChEBI" id="CHEBI:57783"/>
        <dbReference type="ChEBI" id="CHEBI:58349"/>
        <dbReference type="ChEBI" id="CHEBI:58421"/>
        <dbReference type="ChEBI" id="CHEBI:58453"/>
        <dbReference type="EC" id="1.1.1.193"/>
    </reaction>
</comment>
<dbReference type="PROSITE" id="PS00903">
    <property type="entry name" value="CYT_DCMP_DEAMINASES_1"/>
    <property type="match status" value="1"/>
</dbReference>
<feature type="binding site" evidence="15">
    <location>
        <position position="204"/>
    </location>
    <ligand>
        <name>substrate</name>
    </ligand>
</feature>
<dbReference type="SUPFAM" id="SSF53597">
    <property type="entry name" value="Dihydrofolate reductase-like"/>
    <property type="match status" value="1"/>
</dbReference>
<evidence type="ECO:0000256" key="7">
    <source>
        <dbReference type="ARBA" id="ARBA00022723"/>
    </source>
</evidence>
<evidence type="ECO:0000256" key="13">
    <source>
        <dbReference type="PIRNR" id="PIRNR006769"/>
    </source>
</evidence>
<dbReference type="CDD" id="cd01284">
    <property type="entry name" value="Riboflavin_deaminase-reductase"/>
    <property type="match status" value="1"/>
</dbReference>
<dbReference type="InterPro" id="IPR002125">
    <property type="entry name" value="CMP_dCMP_dom"/>
</dbReference>
<dbReference type="InterPro" id="IPR002734">
    <property type="entry name" value="RibDG_C"/>
</dbReference>
<feature type="binding site" evidence="16">
    <location>
        <position position="50"/>
    </location>
    <ligand>
        <name>Zn(2+)</name>
        <dbReference type="ChEBI" id="CHEBI:29105"/>
        <note>catalytic</note>
    </ligand>
</feature>
<keyword evidence="6 13" id="KW-0686">Riboflavin biosynthesis</keyword>
<feature type="binding site" evidence="15">
    <location>
        <position position="170"/>
    </location>
    <ligand>
        <name>NADP(+)</name>
        <dbReference type="ChEBI" id="CHEBI:58349"/>
    </ligand>
</feature>
<keyword evidence="12" id="KW-0511">Multifunctional enzyme</keyword>
<proteinExistence type="inferred from homology"/>
<dbReference type="Pfam" id="PF00383">
    <property type="entry name" value="dCMP_cyt_deam_1"/>
    <property type="match status" value="1"/>
</dbReference>
<dbReference type="InterPro" id="IPR016193">
    <property type="entry name" value="Cytidine_deaminase-like"/>
</dbReference>
<dbReference type="AlphaFoldDB" id="A0A399FYX6"/>
<comment type="similarity">
    <text evidence="4 13">In the N-terminal section; belongs to the cytidine and deoxycytidylate deaminase family.</text>
</comment>
<dbReference type="Gene3D" id="3.40.140.10">
    <property type="entry name" value="Cytidine Deaminase, domain 2"/>
    <property type="match status" value="1"/>
</dbReference>
<dbReference type="GO" id="GO:0008270">
    <property type="term" value="F:zinc ion binding"/>
    <property type="evidence" value="ECO:0007669"/>
    <property type="project" value="InterPro"/>
</dbReference>
<feature type="binding site" evidence="15">
    <location>
        <position position="290"/>
    </location>
    <ligand>
        <name>substrate</name>
    </ligand>
</feature>
<feature type="domain" description="CMP/dCMP-type deaminase" evidence="17">
    <location>
        <begin position="1"/>
        <end position="115"/>
    </location>
</feature>
<evidence type="ECO:0000256" key="14">
    <source>
        <dbReference type="PIRSR" id="PIRSR006769-1"/>
    </source>
</evidence>
<dbReference type="PANTHER" id="PTHR38011">
    <property type="entry name" value="DIHYDROFOLATE REDUCTASE FAMILY PROTEIN (AFU_ORTHOLOGUE AFUA_8G06820)"/>
    <property type="match status" value="1"/>
</dbReference>